<organism evidence="1">
    <name type="scientific">Pseudogymnoascus destructans</name>
    <dbReference type="NCBI Taxonomy" id="655981"/>
    <lineage>
        <taxon>Eukaryota</taxon>
        <taxon>Fungi</taxon>
        <taxon>Dikarya</taxon>
        <taxon>Ascomycota</taxon>
        <taxon>Pezizomycotina</taxon>
        <taxon>Leotiomycetes</taxon>
        <taxon>Thelebolales</taxon>
        <taxon>Thelebolaceae</taxon>
        <taxon>Pseudogymnoascus</taxon>
    </lineage>
</organism>
<name>A0A177AG00_9PEZI</name>
<dbReference type="AlphaFoldDB" id="A0A177AG00"/>
<dbReference type="VEuPathDB" id="FungiDB:GMDG_03173"/>
<evidence type="ECO:0000313" key="1">
    <source>
        <dbReference type="EMBL" id="OAF60332.2"/>
    </source>
</evidence>
<proteinExistence type="predicted"/>
<protein>
    <submittedName>
        <fullName evidence="1">Uncharacterized protein</fullName>
    </submittedName>
</protein>
<accession>A0A177AG00</accession>
<dbReference type="OrthoDB" id="5343483at2759"/>
<dbReference type="Proteomes" id="UP000077154">
    <property type="component" value="Unassembled WGS sequence"/>
</dbReference>
<dbReference type="RefSeq" id="XP_024325613.1">
    <property type="nucleotide sequence ID" value="XM_024467172.1"/>
</dbReference>
<dbReference type="GeneID" id="36286602"/>
<gene>
    <name evidence="1" type="ORF">VC83_03526</name>
</gene>
<dbReference type="EMBL" id="KV441391">
    <property type="protein sequence ID" value="OAF60332.2"/>
    <property type="molecule type" value="Genomic_DNA"/>
</dbReference>
<sequence length="309" mass="35415">MMAKAIRESCTPEPESLRHLLVTHPSTRLFVRPESWTAEHLAFLDCPPPQAITTPTEAISNRSRRYPPVKDQILHEFDTLDCVRVKSLRDESIRRLFSLLVLTVNQLRFSSPKLPLLYDSLHVATVSCPLLVCARETSRPMFAFIDNTWISRKRRKEFTRQKQPLNVAYKLVQKMNKLPFDPYNASILIAIAQSARLSIPDGDIQAFLFSPTTDRKSIIQYSATITSSYLRKFDEPYKSHTSPLIITEKYLSLNEPELIVDALHNIEQLARLPKSFTSPLKRKVMSDITNSVDMSVAEREPARKRVHIG</sequence>
<dbReference type="eggNOG" id="ENOG502TF2I">
    <property type="taxonomic scope" value="Eukaryota"/>
</dbReference>
<reference evidence="1" key="1">
    <citation type="submission" date="2016-03" db="EMBL/GenBank/DDBJ databases">
        <title>Updated assembly of Pseudogymnoascus destructans, the fungus causing white-nose syndrome of bats.</title>
        <authorList>
            <person name="Palmer J.M."/>
            <person name="Drees K.P."/>
            <person name="Foster J.T."/>
            <person name="Lindner D.L."/>
        </authorList>
    </citation>
    <scope>NUCLEOTIDE SEQUENCE [LARGE SCALE GENOMIC DNA]</scope>
    <source>
        <strain evidence="1">20631-21</strain>
    </source>
</reference>